<dbReference type="EMBL" id="MU167232">
    <property type="protein sequence ID" value="KAG0148879.1"/>
    <property type="molecule type" value="Genomic_DNA"/>
</dbReference>
<dbReference type="AlphaFoldDB" id="A0A9P6NRF3"/>
<evidence type="ECO:0000313" key="1">
    <source>
        <dbReference type="EMBL" id="KAG0148879.1"/>
    </source>
</evidence>
<feature type="non-terminal residue" evidence="1">
    <location>
        <position position="1"/>
    </location>
</feature>
<gene>
    <name evidence="1" type="ORF">CROQUDRAFT_25087</name>
</gene>
<feature type="non-terminal residue" evidence="1">
    <location>
        <position position="75"/>
    </location>
</feature>
<proteinExistence type="predicted"/>
<organism evidence="1 2">
    <name type="scientific">Cronartium quercuum f. sp. fusiforme G11</name>
    <dbReference type="NCBI Taxonomy" id="708437"/>
    <lineage>
        <taxon>Eukaryota</taxon>
        <taxon>Fungi</taxon>
        <taxon>Dikarya</taxon>
        <taxon>Basidiomycota</taxon>
        <taxon>Pucciniomycotina</taxon>
        <taxon>Pucciniomycetes</taxon>
        <taxon>Pucciniales</taxon>
        <taxon>Coleosporiaceae</taxon>
        <taxon>Cronartium</taxon>
    </lineage>
</organism>
<reference evidence="1" key="1">
    <citation type="submission" date="2013-11" db="EMBL/GenBank/DDBJ databases">
        <title>Genome sequence of the fusiform rust pathogen reveals effectors for host alternation and coevolution with pine.</title>
        <authorList>
            <consortium name="DOE Joint Genome Institute"/>
            <person name="Smith K."/>
            <person name="Pendleton A."/>
            <person name="Kubisiak T."/>
            <person name="Anderson C."/>
            <person name="Salamov A."/>
            <person name="Aerts A."/>
            <person name="Riley R."/>
            <person name="Clum A."/>
            <person name="Lindquist E."/>
            <person name="Ence D."/>
            <person name="Campbell M."/>
            <person name="Kronenberg Z."/>
            <person name="Feau N."/>
            <person name="Dhillon B."/>
            <person name="Hamelin R."/>
            <person name="Burleigh J."/>
            <person name="Smith J."/>
            <person name="Yandell M."/>
            <person name="Nelson C."/>
            <person name="Grigoriev I."/>
            <person name="Davis J."/>
        </authorList>
    </citation>
    <scope>NUCLEOTIDE SEQUENCE</scope>
    <source>
        <strain evidence="1">G11</strain>
    </source>
</reference>
<accession>A0A9P6NRF3</accession>
<dbReference type="Proteomes" id="UP000886653">
    <property type="component" value="Unassembled WGS sequence"/>
</dbReference>
<comment type="caution">
    <text evidence="1">The sequence shown here is derived from an EMBL/GenBank/DDBJ whole genome shotgun (WGS) entry which is preliminary data.</text>
</comment>
<name>A0A9P6NRF3_9BASI</name>
<protein>
    <submittedName>
        <fullName evidence="1">Uncharacterized protein</fullName>
    </submittedName>
</protein>
<keyword evidence="2" id="KW-1185">Reference proteome</keyword>
<sequence>IFCICSECIKSEHTDASGIQVKGLWVHCGTRRHYMKKMCAEPKDLSMRKAFYEDFHTEAHIKDASPAVHILSEAD</sequence>
<evidence type="ECO:0000313" key="2">
    <source>
        <dbReference type="Proteomes" id="UP000886653"/>
    </source>
</evidence>